<proteinExistence type="predicted"/>
<dbReference type="PANTHER" id="PTHR34846">
    <property type="entry name" value="4-CARBOXYMUCONOLACTONE DECARBOXYLASE FAMILY PROTEIN (AFU_ORTHOLOGUE AFUA_6G11590)"/>
    <property type="match status" value="1"/>
</dbReference>
<dbReference type="InterPro" id="IPR029032">
    <property type="entry name" value="AhpD-like"/>
</dbReference>
<dbReference type="InterPro" id="IPR003779">
    <property type="entry name" value="CMD-like"/>
</dbReference>
<accession>A0ABV7VLS8</accession>
<comment type="caution">
    <text evidence="2">The sequence shown here is derived from an EMBL/GenBank/DDBJ whole genome shotgun (WGS) entry which is preliminary data.</text>
</comment>
<keyword evidence="3" id="KW-1185">Reference proteome</keyword>
<dbReference type="Proteomes" id="UP001595711">
    <property type="component" value="Unassembled WGS sequence"/>
</dbReference>
<evidence type="ECO:0000313" key="2">
    <source>
        <dbReference type="EMBL" id="MFC3678414.1"/>
    </source>
</evidence>
<protein>
    <submittedName>
        <fullName evidence="2">Carboxymuconolactone decarboxylase family protein</fullName>
    </submittedName>
</protein>
<evidence type="ECO:0000259" key="1">
    <source>
        <dbReference type="Pfam" id="PF02627"/>
    </source>
</evidence>
<dbReference type="Pfam" id="PF02627">
    <property type="entry name" value="CMD"/>
    <property type="match status" value="1"/>
</dbReference>
<name>A0ABV7VLS8_9PROT</name>
<reference evidence="3" key="1">
    <citation type="journal article" date="2019" name="Int. J. Syst. Evol. Microbiol.">
        <title>The Global Catalogue of Microorganisms (GCM) 10K type strain sequencing project: providing services to taxonomists for standard genome sequencing and annotation.</title>
        <authorList>
            <consortium name="The Broad Institute Genomics Platform"/>
            <consortium name="The Broad Institute Genome Sequencing Center for Infectious Disease"/>
            <person name="Wu L."/>
            <person name="Ma J."/>
        </authorList>
    </citation>
    <scope>NUCLEOTIDE SEQUENCE [LARGE SCALE GENOMIC DNA]</scope>
    <source>
        <strain evidence="3">KCTC 42182</strain>
    </source>
</reference>
<dbReference type="Gene3D" id="1.20.1290.10">
    <property type="entry name" value="AhpD-like"/>
    <property type="match status" value="1"/>
</dbReference>
<organism evidence="2 3">
    <name type="scientific">Ferrovibrio xuzhouensis</name>
    <dbReference type="NCBI Taxonomy" id="1576914"/>
    <lineage>
        <taxon>Bacteria</taxon>
        <taxon>Pseudomonadati</taxon>
        <taxon>Pseudomonadota</taxon>
        <taxon>Alphaproteobacteria</taxon>
        <taxon>Rhodospirillales</taxon>
        <taxon>Rhodospirillaceae</taxon>
        <taxon>Ferrovibrio</taxon>
    </lineage>
</organism>
<sequence>MASKSNSDDFLAMLGRREIPKSRRLALREPPYDEAAAAVVGNTAFKGLSPINLRMSLAHHPKLASAFQAMSHIVMFQTAVAERDREIAIIRTGALTRSEYEWGMHVSIFGEKCGLTPEQVEDVTVSKTWRDLKPGLWNEREQLVVRMVDELHHHSTIADETWLQLTKHFPNDQVVELIFSSSFYHMAAFYLNSTAVPLEDGSQRFPEGVMQASV</sequence>
<dbReference type="SUPFAM" id="SSF69118">
    <property type="entry name" value="AhpD-like"/>
    <property type="match status" value="1"/>
</dbReference>
<dbReference type="PANTHER" id="PTHR34846:SF5">
    <property type="entry name" value="CARBOXYMUCONOLACTONE DECARBOXYLASE-LIKE DOMAIN-CONTAINING PROTEIN"/>
    <property type="match status" value="1"/>
</dbReference>
<dbReference type="EMBL" id="JBHRYJ010000009">
    <property type="protein sequence ID" value="MFC3678414.1"/>
    <property type="molecule type" value="Genomic_DNA"/>
</dbReference>
<dbReference type="RefSeq" id="WP_379730048.1">
    <property type="nucleotide sequence ID" value="NZ_JBHRYJ010000009.1"/>
</dbReference>
<gene>
    <name evidence="2" type="ORF">ACFOOQ_22905</name>
</gene>
<evidence type="ECO:0000313" key="3">
    <source>
        <dbReference type="Proteomes" id="UP001595711"/>
    </source>
</evidence>
<feature type="domain" description="Carboxymuconolactone decarboxylase-like" evidence="1">
    <location>
        <begin position="61"/>
        <end position="124"/>
    </location>
</feature>